<feature type="non-terminal residue" evidence="4">
    <location>
        <position position="1"/>
    </location>
</feature>
<name>X0SF97_9ZZZZ</name>
<dbReference type="Pfam" id="PF01555">
    <property type="entry name" value="N6_N4_Mtase"/>
    <property type="match status" value="1"/>
</dbReference>
<protein>
    <recommendedName>
        <fullName evidence="3">DNA methylase N-4/N-6 domain-containing protein</fullName>
    </recommendedName>
</protein>
<dbReference type="InterPro" id="IPR002941">
    <property type="entry name" value="DNA_methylase_N4/N6"/>
</dbReference>
<comment type="caution">
    <text evidence="4">The sequence shown here is derived from an EMBL/GenBank/DDBJ whole genome shotgun (WGS) entry which is preliminary data.</text>
</comment>
<dbReference type="Gene3D" id="3.40.50.150">
    <property type="entry name" value="Vaccinia Virus protein VP39"/>
    <property type="match status" value="1"/>
</dbReference>
<proteinExistence type="predicted"/>
<keyword evidence="1" id="KW-0489">Methyltransferase</keyword>
<dbReference type="InterPro" id="IPR029063">
    <property type="entry name" value="SAM-dependent_MTases_sf"/>
</dbReference>
<accession>X0SF97</accession>
<dbReference type="GO" id="GO:0032259">
    <property type="term" value="P:methylation"/>
    <property type="evidence" value="ECO:0007669"/>
    <property type="project" value="UniProtKB-KW"/>
</dbReference>
<evidence type="ECO:0000256" key="2">
    <source>
        <dbReference type="ARBA" id="ARBA00022679"/>
    </source>
</evidence>
<evidence type="ECO:0000313" key="4">
    <source>
        <dbReference type="EMBL" id="GAF74547.1"/>
    </source>
</evidence>
<keyword evidence="2" id="KW-0808">Transferase</keyword>
<dbReference type="GO" id="GO:0003677">
    <property type="term" value="F:DNA binding"/>
    <property type="evidence" value="ECO:0007669"/>
    <property type="project" value="InterPro"/>
</dbReference>
<evidence type="ECO:0000256" key="1">
    <source>
        <dbReference type="ARBA" id="ARBA00022603"/>
    </source>
</evidence>
<dbReference type="SUPFAM" id="SSF53335">
    <property type="entry name" value="S-adenosyl-L-methionine-dependent methyltransferases"/>
    <property type="match status" value="1"/>
</dbReference>
<dbReference type="PRINTS" id="PR00508">
    <property type="entry name" value="S21N4MTFRASE"/>
</dbReference>
<gene>
    <name evidence="4" type="ORF">S01H1_08186</name>
</gene>
<dbReference type="InterPro" id="IPR001091">
    <property type="entry name" value="RM_Methyltransferase"/>
</dbReference>
<sequence length="308" mass="34705">TLVSSNLKNFKYEWVWEKSRSTGFLQAKFMPMKSHENILVFCFNGKPTYNPQKTTGHVPTNSARGYGHSPTFGSSKLRDYDGGDTTRYPKTVLQVKSERGPHPTQKPVDLMEYLIKTYTNEGDMVLDFAMGSGTTGVACKNLNRGFIGIELEKGYFDIASKRISETNIGKPIKPDQSIKTKGIFQPGGLQKNPTNEVIIKAVIDNLVHGTPVDKFIRTHSTVIDFTSLRTVRGGAMQNGVQYGKSVRWYWSTTSTSAIHYQLKTKHPGNTVPNTERSRMMMDLTDEMPADVDYKRYIKEAEKLLEQIT</sequence>
<reference evidence="4" key="1">
    <citation type="journal article" date="2014" name="Front. Microbiol.">
        <title>High frequency of phylogenetically diverse reductive dehalogenase-homologous genes in deep subseafloor sedimentary metagenomes.</title>
        <authorList>
            <person name="Kawai M."/>
            <person name="Futagami T."/>
            <person name="Toyoda A."/>
            <person name="Takaki Y."/>
            <person name="Nishi S."/>
            <person name="Hori S."/>
            <person name="Arai W."/>
            <person name="Tsubouchi T."/>
            <person name="Morono Y."/>
            <person name="Uchiyama I."/>
            <person name="Ito T."/>
            <person name="Fujiyama A."/>
            <person name="Inagaki F."/>
            <person name="Takami H."/>
        </authorList>
    </citation>
    <scope>NUCLEOTIDE SEQUENCE</scope>
    <source>
        <strain evidence="4">Expedition CK06-06</strain>
    </source>
</reference>
<evidence type="ECO:0000259" key="3">
    <source>
        <dbReference type="Pfam" id="PF01555"/>
    </source>
</evidence>
<dbReference type="AlphaFoldDB" id="X0SF97"/>
<dbReference type="GO" id="GO:0008170">
    <property type="term" value="F:N-methyltransferase activity"/>
    <property type="evidence" value="ECO:0007669"/>
    <property type="project" value="InterPro"/>
</dbReference>
<organism evidence="4">
    <name type="scientific">marine sediment metagenome</name>
    <dbReference type="NCBI Taxonomy" id="412755"/>
    <lineage>
        <taxon>unclassified sequences</taxon>
        <taxon>metagenomes</taxon>
        <taxon>ecological metagenomes</taxon>
    </lineage>
</organism>
<dbReference type="EMBL" id="BARS01004201">
    <property type="protein sequence ID" value="GAF74547.1"/>
    <property type="molecule type" value="Genomic_DNA"/>
</dbReference>
<feature type="domain" description="DNA methylase N-4/N-6" evidence="3">
    <location>
        <begin position="9"/>
        <end position="160"/>
    </location>
</feature>